<gene>
    <name evidence="2" type="ORF">Hgul01_04785</name>
</gene>
<name>A0ABP9X7Z4_9CHLR</name>
<proteinExistence type="predicted"/>
<evidence type="ECO:0008006" key="4">
    <source>
        <dbReference type="Google" id="ProtNLM"/>
    </source>
</evidence>
<feature type="transmembrane region" description="Helical" evidence="1">
    <location>
        <begin position="386"/>
        <end position="404"/>
    </location>
</feature>
<evidence type="ECO:0000313" key="3">
    <source>
        <dbReference type="Proteomes" id="UP001428290"/>
    </source>
</evidence>
<feature type="transmembrane region" description="Helical" evidence="1">
    <location>
        <begin position="543"/>
        <end position="569"/>
    </location>
</feature>
<keyword evidence="1" id="KW-1133">Transmembrane helix</keyword>
<feature type="transmembrane region" description="Helical" evidence="1">
    <location>
        <begin position="337"/>
        <end position="356"/>
    </location>
</feature>
<evidence type="ECO:0000256" key="1">
    <source>
        <dbReference type="SAM" id="Phobius"/>
    </source>
</evidence>
<feature type="transmembrane region" description="Helical" evidence="1">
    <location>
        <begin position="294"/>
        <end position="316"/>
    </location>
</feature>
<dbReference type="EMBL" id="BAABRU010000028">
    <property type="protein sequence ID" value="GAA5530961.1"/>
    <property type="molecule type" value="Genomic_DNA"/>
</dbReference>
<protein>
    <recommendedName>
        <fullName evidence="4">Glycosyltransferase RgtA/B/C/D-like domain-containing protein</fullName>
    </recommendedName>
</protein>
<reference evidence="2 3" key="1">
    <citation type="submission" date="2024-02" db="EMBL/GenBank/DDBJ databases">
        <title>Herpetosiphon gulosus NBRC 112829.</title>
        <authorList>
            <person name="Ichikawa N."/>
            <person name="Katano-Makiyama Y."/>
            <person name="Hidaka K."/>
        </authorList>
    </citation>
    <scope>NUCLEOTIDE SEQUENCE [LARGE SCALE GENOMIC DNA]</scope>
    <source>
        <strain evidence="2 3">NBRC 112829</strain>
    </source>
</reference>
<dbReference type="RefSeq" id="WP_345724550.1">
    <property type="nucleotide sequence ID" value="NZ_BAABRU010000028.1"/>
</dbReference>
<comment type="caution">
    <text evidence="2">The sequence shown here is derived from an EMBL/GenBank/DDBJ whole genome shotgun (WGS) entry which is preliminary data.</text>
</comment>
<feature type="transmembrane region" description="Helical" evidence="1">
    <location>
        <begin position="28"/>
        <end position="45"/>
    </location>
</feature>
<dbReference type="Proteomes" id="UP001428290">
    <property type="component" value="Unassembled WGS sequence"/>
</dbReference>
<feature type="transmembrane region" description="Helical" evidence="1">
    <location>
        <begin position="182"/>
        <end position="199"/>
    </location>
</feature>
<accession>A0ABP9X7Z4</accession>
<feature type="transmembrane region" description="Helical" evidence="1">
    <location>
        <begin position="105"/>
        <end position="126"/>
    </location>
</feature>
<feature type="transmembrane region" description="Helical" evidence="1">
    <location>
        <begin position="158"/>
        <end position="175"/>
    </location>
</feature>
<feature type="transmembrane region" description="Helical" evidence="1">
    <location>
        <begin position="581"/>
        <end position="603"/>
    </location>
</feature>
<organism evidence="2 3">
    <name type="scientific">Herpetosiphon gulosus</name>
    <dbReference type="NCBI Taxonomy" id="1973496"/>
    <lineage>
        <taxon>Bacteria</taxon>
        <taxon>Bacillati</taxon>
        <taxon>Chloroflexota</taxon>
        <taxon>Chloroflexia</taxon>
        <taxon>Herpetosiphonales</taxon>
        <taxon>Herpetosiphonaceae</taxon>
        <taxon>Herpetosiphon</taxon>
    </lineage>
</organism>
<feature type="transmembrane region" description="Helical" evidence="1">
    <location>
        <begin position="609"/>
        <end position="629"/>
    </location>
</feature>
<sequence>MSAISPASNTPHHAWVDRLQLRRFSRTMLFDIMVLLACILPGIILSQQPLQEPWNAFRLARAQLSINQGAVADYTTSAGAYRAEHLGSDLIHTALINATDWPLDALVVLPIGALLLALAYYGIAIMLSPSRRWAAGITLFCSWYYPGIYSQFGTQTYVWVYSLLLGFLILFFQWLNHPKRSYELILTAIFLATFLHYHTTPLWMIGLMTIGVAGSKWAQRTTGSTYRYSWLLPLSWLAWDITFESVLRNGWQQLQAVNANTIGQSFLSKVFGPLLQRTPAGLDPFEIAPVNPPLATWSTLICLLILTVPVGWWMIAQLKTAWKTQDLQTLVATPQRIFVWAIIGIAIAHTSMYLLYGALSLRVIPVLFPLLMPIIWSDAPWKSWSMGVLVLLVGSAMVGFFSFAPTIQPDMTAAQTGRASQLLATKSTMLSDANLYGSFALQRAIDNQTVNLAWIDAPTYRAMVEGQPLPAAIDAIAIAKTTKPLITTQWQSFAAWLLSNPMIERHPSMNQVYASSVLSVLQPTDHGLPLPIPSDPPAKPFSWFIPAMRLLGAILGLFLLPGLAIFWVAQRKQIFGADLDIRIILACTIALSVLNLTVMGYVVHLSGMGINGMVVLTLIVPLASLMVLRLRGQRFTIAPRWWRYGISIVIVLGCWLGFATHGVRAQATLMPALEVFATQATTGSLTIEVANNTDTPTTATVVIETPEGMVVMTTKQVLPAHQVTAVPWMIPTTAAYQPAIIRVMADQHPTLTLWFARIPSGQ</sequence>
<keyword evidence="1" id="KW-0472">Membrane</keyword>
<feature type="transmembrane region" description="Helical" evidence="1">
    <location>
        <begin position="362"/>
        <end position="379"/>
    </location>
</feature>
<feature type="transmembrane region" description="Helical" evidence="1">
    <location>
        <begin position="641"/>
        <end position="658"/>
    </location>
</feature>
<evidence type="ECO:0000313" key="2">
    <source>
        <dbReference type="EMBL" id="GAA5530961.1"/>
    </source>
</evidence>
<keyword evidence="3" id="KW-1185">Reference proteome</keyword>
<keyword evidence="1" id="KW-0812">Transmembrane</keyword>